<gene>
    <name evidence="1" type="ORF">CO015_04525</name>
</gene>
<name>A0A2M8G5V5_UNCKA</name>
<reference evidence="2" key="1">
    <citation type="submission" date="2017-09" db="EMBL/GenBank/DDBJ databases">
        <title>Depth-based differentiation of microbial function through sediment-hosted aquifers and enrichment of novel symbionts in the deep terrestrial subsurface.</title>
        <authorList>
            <person name="Probst A.J."/>
            <person name="Ladd B."/>
            <person name="Jarett J.K."/>
            <person name="Geller-Mcgrath D.E."/>
            <person name="Sieber C.M.K."/>
            <person name="Emerson J.B."/>
            <person name="Anantharaman K."/>
            <person name="Thomas B.C."/>
            <person name="Malmstrom R."/>
            <person name="Stieglmeier M."/>
            <person name="Klingl A."/>
            <person name="Woyke T."/>
            <person name="Ryan C.M."/>
            <person name="Banfield J.F."/>
        </authorList>
    </citation>
    <scope>NUCLEOTIDE SEQUENCE [LARGE SCALE GENOMIC DNA]</scope>
</reference>
<accession>A0A2M8G5V5</accession>
<comment type="caution">
    <text evidence="1">The sequence shown here is derived from an EMBL/GenBank/DDBJ whole genome shotgun (WGS) entry which is preliminary data.</text>
</comment>
<protein>
    <submittedName>
        <fullName evidence="1">Uncharacterized protein</fullName>
    </submittedName>
</protein>
<sequence length="149" mass="14772">MTGAVRSADSIGSVSGKTEQAGLAIQAGGATSPRACADGSVGQLSPGGGNGFGKINTGQITGKSKNLLRVAAINISSEIGTAVGHKSVVSLSRKKQTASAISPGGTVEPMSPVAGYYFASRNFEAAGVLGFDKVGNTGFGGLDCFLVYV</sequence>
<evidence type="ECO:0000313" key="2">
    <source>
        <dbReference type="Proteomes" id="UP000229438"/>
    </source>
</evidence>
<proteinExistence type="predicted"/>
<feature type="non-terminal residue" evidence="1">
    <location>
        <position position="149"/>
    </location>
</feature>
<dbReference type="EMBL" id="PFQS01000105">
    <property type="protein sequence ID" value="PJC68292.1"/>
    <property type="molecule type" value="Genomic_DNA"/>
</dbReference>
<dbReference type="AlphaFoldDB" id="A0A2M8G5V5"/>
<organism evidence="1 2">
    <name type="scientific">candidate division WWE3 bacterium CG_4_8_14_3_um_filter_42_11</name>
    <dbReference type="NCBI Taxonomy" id="1975076"/>
    <lineage>
        <taxon>Bacteria</taxon>
        <taxon>Katanobacteria</taxon>
    </lineage>
</organism>
<dbReference type="Proteomes" id="UP000229438">
    <property type="component" value="Unassembled WGS sequence"/>
</dbReference>
<evidence type="ECO:0000313" key="1">
    <source>
        <dbReference type="EMBL" id="PJC68292.1"/>
    </source>
</evidence>